<protein>
    <recommendedName>
        <fullName evidence="3">CCHC-type domain-containing protein</fullName>
    </recommendedName>
</protein>
<keyword evidence="1" id="KW-0863">Zinc-finger</keyword>
<dbReference type="GO" id="GO:0003676">
    <property type="term" value="F:nucleic acid binding"/>
    <property type="evidence" value="ECO:0007669"/>
    <property type="project" value="InterPro"/>
</dbReference>
<dbReference type="Proteomes" id="UP001168821">
    <property type="component" value="Unassembled WGS sequence"/>
</dbReference>
<organism evidence="4 5">
    <name type="scientific">Zophobas morio</name>
    <dbReference type="NCBI Taxonomy" id="2755281"/>
    <lineage>
        <taxon>Eukaryota</taxon>
        <taxon>Metazoa</taxon>
        <taxon>Ecdysozoa</taxon>
        <taxon>Arthropoda</taxon>
        <taxon>Hexapoda</taxon>
        <taxon>Insecta</taxon>
        <taxon>Pterygota</taxon>
        <taxon>Neoptera</taxon>
        <taxon>Endopterygota</taxon>
        <taxon>Coleoptera</taxon>
        <taxon>Polyphaga</taxon>
        <taxon>Cucujiformia</taxon>
        <taxon>Tenebrionidae</taxon>
        <taxon>Zophobas</taxon>
    </lineage>
</organism>
<comment type="caution">
    <text evidence="4">The sequence shown here is derived from an EMBL/GenBank/DDBJ whole genome shotgun (WGS) entry which is preliminary data.</text>
</comment>
<feature type="region of interest" description="Disordered" evidence="2">
    <location>
        <begin position="88"/>
        <end position="143"/>
    </location>
</feature>
<sequence>MSFMKAATLREDYSHVLSFRRQIHVQPNETLDLPASMVLKHDNTNYRIFLNFDDVCFKCKLPGHFAQDCPGAIAENGVAAVNTSKTNTEASLNKRQTTDDAFAEDNPLDFSKSSDNNDSSPAERQVKKIGASDSTERLTPTYP</sequence>
<dbReference type="GO" id="GO:0008270">
    <property type="term" value="F:zinc ion binding"/>
    <property type="evidence" value="ECO:0007669"/>
    <property type="project" value="UniProtKB-KW"/>
</dbReference>
<evidence type="ECO:0000256" key="2">
    <source>
        <dbReference type="SAM" id="MobiDB-lite"/>
    </source>
</evidence>
<reference evidence="4" key="1">
    <citation type="journal article" date="2023" name="G3 (Bethesda)">
        <title>Whole genome assemblies of Zophobas morio and Tenebrio molitor.</title>
        <authorList>
            <person name="Kaur S."/>
            <person name="Stinson S.A."/>
            <person name="diCenzo G.C."/>
        </authorList>
    </citation>
    <scope>NUCLEOTIDE SEQUENCE</scope>
    <source>
        <strain evidence="4">QUZm001</strain>
    </source>
</reference>
<dbReference type="AlphaFoldDB" id="A0AA38HXU8"/>
<dbReference type="PROSITE" id="PS50158">
    <property type="entry name" value="ZF_CCHC"/>
    <property type="match status" value="1"/>
</dbReference>
<dbReference type="EMBL" id="JALNTZ010000007">
    <property type="protein sequence ID" value="KAJ3646453.1"/>
    <property type="molecule type" value="Genomic_DNA"/>
</dbReference>
<evidence type="ECO:0000313" key="5">
    <source>
        <dbReference type="Proteomes" id="UP001168821"/>
    </source>
</evidence>
<evidence type="ECO:0000259" key="3">
    <source>
        <dbReference type="PROSITE" id="PS50158"/>
    </source>
</evidence>
<keyword evidence="1" id="KW-0862">Zinc</keyword>
<dbReference type="Pfam" id="PF00098">
    <property type="entry name" value="zf-CCHC"/>
    <property type="match status" value="1"/>
</dbReference>
<accession>A0AA38HXU8</accession>
<feature type="compositionally biased region" description="Low complexity" evidence="2">
    <location>
        <begin position="111"/>
        <end position="120"/>
    </location>
</feature>
<keyword evidence="5" id="KW-1185">Reference proteome</keyword>
<dbReference type="InterPro" id="IPR036875">
    <property type="entry name" value="Znf_CCHC_sf"/>
</dbReference>
<name>A0AA38HXU8_9CUCU</name>
<evidence type="ECO:0000256" key="1">
    <source>
        <dbReference type="PROSITE-ProRule" id="PRU00047"/>
    </source>
</evidence>
<dbReference type="SMART" id="SM00343">
    <property type="entry name" value="ZnF_C2HC"/>
    <property type="match status" value="1"/>
</dbReference>
<evidence type="ECO:0000313" key="4">
    <source>
        <dbReference type="EMBL" id="KAJ3646453.1"/>
    </source>
</evidence>
<dbReference type="InterPro" id="IPR001878">
    <property type="entry name" value="Znf_CCHC"/>
</dbReference>
<dbReference type="SUPFAM" id="SSF57756">
    <property type="entry name" value="Retrovirus zinc finger-like domains"/>
    <property type="match status" value="1"/>
</dbReference>
<feature type="domain" description="CCHC-type" evidence="3">
    <location>
        <begin position="56"/>
        <end position="70"/>
    </location>
</feature>
<gene>
    <name evidence="4" type="ORF">Zmor_024041</name>
</gene>
<keyword evidence="1" id="KW-0479">Metal-binding</keyword>
<dbReference type="Gene3D" id="4.10.60.10">
    <property type="entry name" value="Zinc finger, CCHC-type"/>
    <property type="match status" value="1"/>
</dbReference>
<proteinExistence type="predicted"/>